<evidence type="ECO:0000256" key="4">
    <source>
        <dbReference type="ARBA" id="ARBA00022801"/>
    </source>
</evidence>
<keyword evidence="4" id="KW-0378">Hydrolase</keyword>
<evidence type="ECO:0000256" key="6">
    <source>
        <dbReference type="SAM" id="SignalP"/>
    </source>
</evidence>
<dbReference type="OrthoDB" id="6677713at2"/>
<dbReference type="GO" id="GO:0009164">
    <property type="term" value="P:nucleoside catabolic process"/>
    <property type="evidence" value="ECO:0007669"/>
    <property type="project" value="InterPro"/>
</dbReference>
<dbReference type="GO" id="GO:0008930">
    <property type="term" value="F:methylthioadenosine nucleosidase activity"/>
    <property type="evidence" value="ECO:0007669"/>
    <property type="project" value="InterPro"/>
</dbReference>
<gene>
    <name evidence="8" type="ordered locus">PB2503_09979</name>
</gene>
<dbReference type="HOGENOM" id="CLU_989886_0_0_5"/>
<proteinExistence type="predicted"/>
<dbReference type="EC" id="3.2.2.9" evidence="2"/>
<keyword evidence="6" id="KW-0732">Signal</keyword>
<sequence length="281" mass="30064">MLHRFIGILAALLFGCSTGLAAPAPASPTHYTPTDTILILGAVPQEIPPFVEAMTAPEKKSLWGIPYWEGMIDDTPVVVAITGIGKTFTGMTTTLFVAEMKPRLVLMSGTGARIDPTLRTGDVIVATVTYEHDYGSLTADGMVYRPMNGPDNGAEMENAFSPPAELLARADDAIAAYEGPEVSANGETYNVTARRGVVASSDLFGVTTQRIETLRTRFDVDIMEMESAPLGHVAVSLGVPFLVIRAGSNIAQEAPNDDYLRLGPIAARQAAHFTLHLLDYL</sequence>
<evidence type="ECO:0000313" key="8">
    <source>
        <dbReference type="EMBL" id="ADM10048.1"/>
    </source>
</evidence>
<dbReference type="RefSeq" id="WP_013301022.1">
    <property type="nucleotide sequence ID" value="NC_014414.1"/>
</dbReference>
<dbReference type="InterPro" id="IPR035994">
    <property type="entry name" value="Nucleoside_phosphorylase_sf"/>
</dbReference>
<reference evidence="9" key="1">
    <citation type="submission" date="2010-08" db="EMBL/GenBank/DDBJ databases">
        <title>Genome sequence of Parvularcula bermudensis HTCC2503.</title>
        <authorList>
            <person name="Kang D.-M."/>
            <person name="Oh H.-M."/>
            <person name="Cho J.-C."/>
        </authorList>
    </citation>
    <scope>NUCLEOTIDE SEQUENCE [LARGE SCALE GENOMIC DNA]</scope>
    <source>
        <strain evidence="9">ATCC BAA-594 / HTCC2503 / KCTC 12087</strain>
    </source>
</reference>
<feature type="signal peptide" evidence="6">
    <location>
        <begin position="1"/>
        <end position="21"/>
    </location>
</feature>
<comment type="pathway">
    <text evidence="1">Amino-acid biosynthesis; L-methionine biosynthesis via salvage pathway; S-methyl-5-thio-alpha-D-ribose 1-phosphate from S-methyl-5'-thioadenosine (hydrolase route): step 1/2.</text>
</comment>
<dbReference type="EMBL" id="CP002156">
    <property type="protein sequence ID" value="ADM10048.1"/>
    <property type="molecule type" value="Genomic_DNA"/>
</dbReference>
<dbReference type="PANTHER" id="PTHR46832">
    <property type="entry name" value="5'-METHYLTHIOADENOSINE/S-ADENOSYLHOMOCYSTEINE NUCLEOSIDASE"/>
    <property type="match status" value="1"/>
</dbReference>
<dbReference type="GO" id="GO:0008782">
    <property type="term" value="F:adenosylhomocysteine nucleosidase activity"/>
    <property type="evidence" value="ECO:0007669"/>
    <property type="project" value="UniProtKB-EC"/>
</dbReference>
<dbReference type="GO" id="GO:0005829">
    <property type="term" value="C:cytosol"/>
    <property type="evidence" value="ECO:0007669"/>
    <property type="project" value="TreeGrafter"/>
</dbReference>
<dbReference type="KEGG" id="pbr:PB2503_09979"/>
<keyword evidence="3" id="KW-0028">Amino-acid biosynthesis</keyword>
<dbReference type="GO" id="GO:0019284">
    <property type="term" value="P:L-methionine salvage from S-adenosylmethionine"/>
    <property type="evidence" value="ECO:0007669"/>
    <property type="project" value="TreeGrafter"/>
</dbReference>
<feature type="chain" id="PRO_5003140609" description="adenosylhomocysteine nucleosidase" evidence="6">
    <location>
        <begin position="22"/>
        <end position="281"/>
    </location>
</feature>
<evidence type="ECO:0000256" key="1">
    <source>
        <dbReference type="ARBA" id="ARBA00004945"/>
    </source>
</evidence>
<dbReference type="eggNOG" id="COG0775">
    <property type="taxonomic scope" value="Bacteria"/>
</dbReference>
<dbReference type="PANTHER" id="PTHR46832:SF2">
    <property type="entry name" value="FUTALOSINE HYDROLASE"/>
    <property type="match status" value="1"/>
</dbReference>
<keyword evidence="5" id="KW-0486">Methionine biosynthesis</keyword>
<dbReference type="Pfam" id="PF01048">
    <property type="entry name" value="PNP_UDP_1"/>
    <property type="match status" value="1"/>
</dbReference>
<dbReference type="Gene3D" id="3.40.50.1580">
    <property type="entry name" value="Nucleoside phosphorylase domain"/>
    <property type="match status" value="1"/>
</dbReference>
<dbReference type="NCBIfam" id="TIGR01704">
    <property type="entry name" value="MTA_SAH-Nsdase"/>
    <property type="match status" value="1"/>
</dbReference>
<feature type="domain" description="Nucleoside phosphorylase" evidence="7">
    <location>
        <begin position="36"/>
        <end position="278"/>
    </location>
</feature>
<protein>
    <recommendedName>
        <fullName evidence="2">adenosylhomocysteine nucleosidase</fullName>
        <ecNumber evidence="2">3.2.2.9</ecNumber>
    </recommendedName>
</protein>
<dbReference type="GO" id="GO:0019509">
    <property type="term" value="P:L-methionine salvage from methylthioadenosine"/>
    <property type="evidence" value="ECO:0007669"/>
    <property type="project" value="UniProtKB-UniPathway"/>
</dbReference>
<evidence type="ECO:0000259" key="7">
    <source>
        <dbReference type="Pfam" id="PF01048"/>
    </source>
</evidence>
<name>E0TEG2_PARBH</name>
<dbReference type="InterPro" id="IPR000845">
    <property type="entry name" value="Nucleoside_phosphorylase_d"/>
</dbReference>
<evidence type="ECO:0000256" key="3">
    <source>
        <dbReference type="ARBA" id="ARBA00022605"/>
    </source>
</evidence>
<dbReference type="AlphaFoldDB" id="E0TEG2"/>
<dbReference type="PROSITE" id="PS51257">
    <property type="entry name" value="PROKAR_LIPOPROTEIN"/>
    <property type="match status" value="1"/>
</dbReference>
<dbReference type="UniPathway" id="UPA00904">
    <property type="reaction ID" value="UER00871"/>
</dbReference>
<dbReference type="InterPro" id="IPR010049">
    <property type="entry name" value="MTA_SAH_Nsdase"/>
</dbReference>
<keyword evidence="9" id="KW-1185">Reference proteome</keyword>
<dbReference type="STRING" id="314260.PB2503_09979"/>
<reference evidence="8 9" key="2">
    <citation type="journal article" date="2011" name="J. Bacteriol.">
        <title>Complete genome sequence of strain HTCC2503T of Parvularcula bermudensis, the type species of the order "Parvularculales" in the class Alphaproteobacteria.</title>
        <authorList>
            <person name="Oh H.M."/>
            <person name="Kang I."/>
            <person name="Vergin K.L."/>
            <person name="Kang D."/>
            <person name="Rhee K.H."/>
            <person name="Giovannoni S.J."/>
            <person name="Cho J.C."/>
        </authorList>
    </citation>
    <scope>NUCLEOTIDE SEQUENCE [LARGE SCALE GENOMIC DNA]</scope>
    <source>
        <strain evidence="9">ATCC BAA-594 / HTCC2503 / KCTC 12087</strain>
    </source>
</reference>
<evidence type="ECO:0000256" key="2">
    <source>
        <dbReference type="ARBA" id="ARBA00011974"/>
    </source>
</evidence>
<evidence type="ECO:0000313" key="9">
    <source>
        <dbReference type="Proteomes" id="UP000001302"/>
    </source>
</evidence>
<evidence type="ECO:0000256" key="5">
    <source>
        <dbReference type="ARBA" id="ARBA00023167"/>
    </source>
</evidence>
<accession>E0TEG2</accession>
<dbReference type="SUPFAM" id="SSF53167">
    <property type="entry name" value="Purine and uridine phosphorylases"/>
    <property type="match status" value="1"/>
</dbReference>
<dbReference type="Proteomes" id="UP000001302">
    <property type="component" value="Chromosome"/>
</dbReference>
<dbReference type="CDD" id="cd09008">
    <property type="entry name" value="MTAN"/>
    <property type="match status" value="1"/>
</dbReference>
<organism evidence="8 9">
    <name type="scientific">Parvularcula bermudensis (strain ATCC BAA-594 / HTCC2503 / KCTC 12087)</name>
    <dbReference type="NCBI Taxonomy" id="314260"/>
    <lineage>
        <taxon>Bacteria</taxon>
        <taxon>Pseudomonadati</taxon>
        <taxon>Pseudomonadota</taxon>
        <taxon>Alphaproteobacteria</taxon>
        <taxon>Parvularculales</taxon>
        <taxon>Parvularculaceae</taxon>
        <taxon>Parvularcula</taxon>
    </lineage>
</organism>